<dbReference type="AlphaFoldDB" id="A0A9P7Y8Z2"/>
<protein>
    <submittedName>
        <fullName evidence="2">Uncharacterized protein</fullName>
    </submittedName>
</protein>
<name>A0A9P7Y8Z2_9HELO</name>
<evidence type="ECO:0000256" key="1">
    <source>
        <dbReference type="SAM" id="Phobius"/>
    </source>
</evidence>
<feature type="transmembrane region" description="Helical" evidence="1">
    <location>
        <begin position="228"/>
        <end position="248"/>
    </location>
</feature>
<reference evidence="2" key="1">
    <citation type="journal article" date="2021" name="IMA Fungus">
        <title>Genomic characterization of three marine fungi, including Emericellopsis atlantica sp. nov. with signatures of a generalist lifestyle and marine biomass degradation.</title>
        <authorList>
            <person name="Hagestad O.C."/>
            <person name="Hou L."/>
            <person name="Andersen J.H."/>
            <person name="Hansen E.H."/>
            <person name="Altermark B."/>
            <person name="Li C."/>
            <person name="Kuhnert E."/>
            <person name="Cox R.J."/>
            <person name="Crous P.W."/>
            <person name="Spatafora J.W."/>
            <person name="Lail K."/>
            <person name="Amirebrahimi M."/>
            <person name="Lipzen A."/>
            <person name="Pangilinan J."/>
            <person name="Andreopoulos W."/>
            <person name="Hayes R.D."/>
            <person name="Ng V."/>
            <person name="Grigoriev I.V."/>
            <person name="Jackson S.A."/>
            <person name="Sutton T.D.S."/>
            <person name="Dobson A.D.W."/>
            <person name="Rama T."/>
        </authorList>
    </citation>
    <scope>NUCLEOTIDE SEQUENCE</scope>
    <source>
        <strain evidence="2">TRa018bII</strain>
    </source>
</reference>
<dbReference type="EMBL" id="MU251855">
    <property type="protein sequence ID" value="KAG9228827.1"/>
    <property type="molecule type" value="Genomic_DNA"/>
</dbReference>
<proteinExistence type="predicted"/>
<gene>
    <name evidence="2" type="ORF">BJ875DRAFT_525382</name>
</gene>
<accession>A0A9P7Y8Z2</accession>
<dbReference type="Proteomes" id="UP000824998">
    <property type="component" value="Unassembled WGS sequence"/>
</dbReference>
<dbReference type="Pfam" id="PF12520">
    <property type="entry name" value="DUF3723"/>
    <property type="match status" value="2"/>
</dbReference>
<sequence length="280" mass="31899">MSKQLQNRKTRKNSQEIFQQRKINLISKPDDLHRLFGADVFLVIRRKGRYCGYYGYNSSEDLDWPPRKEELHTLMLPEEMMRRREGIVAFALRNHKHLSKPPTKENVKEMLRARADPEVIQQSAVLSAQLGFSSPEIDALTRASGPLPLPGTGTRESIPILVTTGPGERIKHGHGLPRINTFKEDRKYLFLHNLSEKRDDVGEWITSFFVLKSWFFCDPPRDLTRAQLSALLFFCTFGYLTIACITASRTEAVDSELLSMVTPPKNYSGGTALLVARSAY</sequence>
<dbReference type="OrthoDB" id="4227485at2759"/>
<keyword evidence="1" id="KW-0812">Transmembrane</keyword>
<keyword evidence="1" id="KW-0472">Membrane</keyword>
<evidence type="ECO:0000313" key="2">
    <source>
        <dbReference type="EMBL" id="KAG9228827.1"/>
    </source>
</evidence>
<organism evidence="2 3">
    <name type="scientific">Amylocarpus encephaloides</name>
    <dbReference type="NCBI Taxonomy" id="45428"/>
    <lineage>
        <taxon>Eukaryota</taxon>
        <taxon>Fungi</taxon>
        <taxon>Dikarya</taxon>
        <taxon>Ascomycota</taxon>
        <taxon>Pezizomycotina</taxon>
        <taxon>Leotiomycetes</taxon>
        <taxon>Helotiales</taxon>
        <taxon>Helotiales incertae sedis</taxon>
        <taxon>Amylocarpus</taxon>
    </lineage>
</organism>
<keyword evidence="1" id="KW-1133">Transmembrane helix</keyword>
<dbReference type="InterPro" id="IPR022198">
    <property type="entry name" value="DUF3723"/>
</dbReference>
<comment type="caution">
    <text evidence="2">The sequence shown here is derived from an EMBL/GenBank/DDBJ whole genome shotgun (WGS) entry which is preliminary data.</text>
</comment>
<evidence type="ECO:0000313" key="3">
    <source>
        <dbReference type="Proteomes" id="UP000824998"/>
    </source>
</evidence>
<keyword evidence="3" id="KW-1185">Reference proteome</keyword>